<dbReference type="NCBIfam" id="TIGR01965">
    <property type="entry name" value="VCBS_repeat"/>
    <property type="match status" value="1"/>
</dbReference>
<dbReference type="Pfam" id="PF17803">
    <property type="entry name" value="Cadherin_4"/>
    <property type="match status" value="1"/>
</dbReference>
<accession>A0A4R5VC73</accession>
<sequence>MARSITFVVDGDVDTQVTVTEVADGTLRFDLNVLGAGLIGDLRGLFFDLADPDGAPTLNLSTLSIEGETLVDGHISNPSKLVGNTKFEEAAVDTVGRDANMKGKILHDYGRYDAGIEFGMPGMAKDDIQAVSFTLSSSAGDLSLDMLDLTDFGLRYTSVGEEDGPRDDSLKIGDVSSGVARNDAFEVDENDEGTEDLLANDTNGTQVDGTRKTVIFVTDADGALTATAGGFERTVVIDGLELGTLTVSDDGYATFVADGADVDKLGHDAIKTWAFTYVTEATDGSLATADVELTIDGQNDQPVAEDLFLTVDEDDGSSPFTPSLTGDGVTASFVASDIDIGDTLSYQIISAPTDSEGHLYGEVINNGDGTFTFNPLDNFQFLGDGETRDVTFEYVAIDDSGAGLSPNWPEEVDTSEAKTVTVTVVGSDDAPTETAGDLLFVTEDQSMFGTGDAIVFDDPLPFFGLDEWFSLDATIIPGYTFSGAVLEGILEGIEAVADFFVDVGCEIASWFGGDCDDVDVDLPSSISTPSIGTSGYLDAKVGLQPYFELTTGDVDATVPVDVVFTAPYQVEEGDTFTIGSSYSIDGAEFTTASPNVSFGLDFVFDIAADLDFDIGSSTFGGGYSFGIFDFDTADISDFEGELGEPGFNIFNFDAEDDLEFEVGLPLGSTLSANFPLINTDSNDAPNPSSEVLTSTGEDDIAVLDVDVDALVSALPYIPPLGDSGSEGLSIDIAGASVNLVSFDWAWDVVAVNLINTLKVVQDFTMTIDELPLLASFEDGSVISGLKVGDDLTVTAPDELVFDPEVDGDADGVLDFDIDVDMGAIFENLTTLGFDMDLFVGLLRLTGGISSDFFSDTSFSLFPGGEPGTADDFLWSDTFELIDDYTLATLFDDDFALTGFEGNPHTVDTVNGYYDIA</sequence>
<evidence type="ECO:0000259" key="1">
    <source>
        <dbReference type="Pfam" id="PF17803"/>
    </source>
</evidence>
<protein>
    <recommendedName>
        <fullName evidence="1">RapA2 cadherin-like domain-containing protein</fullName>
    </recommendedName>
</protein>
<keyword evidence="3" id="KW-1185">Reference proteome</keyword>
<name>A0A4R5VC73_9RHOB</name>
<dbReference type="OrthoDB" id="9773411at2"/>
<evidence type="ECO:0000313" key="3">
    <source>
        <dbReference type="Proteomes" id="UP000295301"/>
    </source>
</evidence>
<comment type="caution">
    <text evidence="2">The sequence shown here is derived from an EMBL/GenBank/DDBJ whole genome shotgun (WGS) entry which is preliminary data.</text>
</comment>
<proteinExistence type="predicted"/>
<dbReference type="EMBL" id="SMUV01000061">
    <property type="protein sequence ID" value="TDK49701.1"/>
    <property type="molecule type" value="Genomic_DNA"/>
</dbReference>
<feature type="domain" description="RapA2 cadherin-like" evidence="1">
    <location>
        <begin position="289"/>
        <end position="373"/>
    </location>
</feature>
<dbReference type="Proteomes" id="UP000295301">
    <property type="component" value="Unassembled WGS sequence"/>
</dbReference>
<evidence type="ECO:0000313" key="2">
    <source>
        <dbReference type="EMBL" id="TDK49701.1"/>
    </source>
</evidence>
<reference evidence="2 3" key="1">
    <citation type="submission" date="2019-03" db="EMBL/GenBank/DDBJ databases">
        <title>Ruegeria lutea sp. nov., a novel strain, isolated from marine sediment, the Masan Bay, South Korea.</title>
        <authorList>
            <person name="Kim J."/>
            <person name="Kim D.-Y."/>
            <person name="Lee S.-S."/>
        </authorList>
    </citation>
    <scope>NUCLEOTIDE SEQUENCE [LARGE SCALE GENOMIC DNA]</scope>
    <source>
        <strain evidence="2 3">318-1</strain>
    </source>
</reference>
<organism evidence="2 3">
    <name type="scientific">Antarcticimicrobium luteum</name>
    <dbReference type="NCBI Taxonomy" id="2547397"/>
    <lineage>
        <taxon>Bacteria</taxon>
        <taxon>Pseudomonadati</taxon>
        <taxon>Pseudomonadota</taxon>
        <taxon>Alphaproteobacteria</taxon>
        <taxon>Rhodobacterales</taxon>
        <taxon>Paracoccaceae</taxon>
        <taxon>Antarcticimicrobium</taxon>
    </lineage>
</organism>
<dbReference type="RefSeq" id="WP_133359390.1">
    <property type="nucleotide sequence ID" value="NZ_SMUV01000061.1"/>
</dbReference>
<gene>
    <name evidence="2" type="ORF">E1832_08920</name>
</gene>
<dbReference type="InterPro" id="IPR010221">
    <property type="entry name" value="VCBS_dom"/>
</dbReference>
<dbReference type="InterPro" id="IPR040853">
    <property type="entry name" value="RapA2_cadherin-like"/>
</dbReference>
<dbReference type="AlphaFoldDB" id="A0A4R5VC73"/>